<evidence type="ECO:0000313" key="4">
    <source>
        <dbReference type="Proteomes" id="UP000319771"/>
    </source>
</evidence>
<sequence length="383" mass="41486">MSPLGIPGPREAESDGPQDGEGPGSSAAAHERASRGAEQGRRLRVLAVTNIYPTPERPALGTFVEQQIKGLRAIGLEVEVEFVDRAGRGMGVYRDAGARARRRAREIGADLVHVMYGGILADEVTREVTDRPRLVSFCGSDLLGELLSGWWRRVVSGLGVRASHRAARRADGIIVKSRNLRDALPTGLGTKPVVILPNGVDLARFSPLDRTTCRESLGWSASSFHVLFPFNTGDRRKRPWLAQAAIDRVRERGVAAELHPLRDVPHERVPVWINACDAVLLTSLHEGSPNVVKEALACDVAVVSLDVGDVRERLEGIAGCYLATPDPGDLAGCLQRVHEGPGRVQARARMADFSIDRVAARLERVYRDVLARTARRSPVGGGA</sequence>
<dbReference type="PANTHER" id="PTHR12526">
    <property type="entry name" value="GLYCOSYLTRANSFERASE"/>
    <property type="match status" value="1"/>
</dbReference>
<dbReference type="Proteomes" id="UP000319771">
    <property type="component" value="Unassembled WGS sequence"/>
</dbReference>
<dbReference type="Pfam" id="PF13692">
    <property type="entry name" value="Glyco_trans_1_4"/>
    <property type="match status" value="1"/>
</dbReference>
<dbReference type="PANTHER" id="PTHR12526:SF636">
    <property type="entry name" value="BLL3647 PROTEIN"/>
    <property type="match status" value="1"/>
</dbReference>
<protein>
    <submittedName>
        <fullName evidence="3">Glycosyltransferase family 4 protein</fullName>
    </submittedName>
</protein>
<dbReference type="GO" id="GO:0016757">
    <property type="term" value="F:glycosyltransferase activity"/>
    <property type="evidence" value="ECO:0007669"/>
    <property type="project" value="TreeGrafter"/>
</dbReference>
<evidence type="ECO:0000313" key="3">
    <source>
        <dbReference type="EMBL" id="TMQ73390.1"/>
    </source>
</evidence>
<dbReference type="InterPro" id="IPR028098">
    <property type="entry name" value="Glyco_trans_4-like_N"/>
</dbReference>
<organism evidence="3 4">
    <name type="scientific">Eiseniibacteriota bacterium</name>
    <dbReference type="NCBI Taxonomy" id="2212470"/>
    <lineage>
        <taxon>Bacteria</taxon>
        <taxon>Candidatus Eiseniibacteriota</taxon>
    </lineage>
</organism>
<comment type="caution">
    <text evidence="3">The sequence shown here is derived from an EMBL/GenBank/DDBJ whole genome shotgun (WGS) entry which is preliminary data.</text>
</comment>
<proteinExistence type="predicted"/>
<name>A0A538UC14_UNCEI</name>
<reference evidence="3 4" key="1">
    <citation type="journal article" date="2019" name="Nat. Microbiol.">
        <title>Mediterranean grassland soil C-N compound turnover is dependent on rainfall and depth, and is mediated by genomically divergent microorganisms.</title>
        <authorList>
            <person name="Diamond S."/>
            <person name="Andeer P.F."/>
            <person name="Li Z."/>
            <person name="Crits-Christoph A."/>
            <person name="Burstein D."/>
            <person name="Anantharaman K."/>
            <person name="Lane K.R."/>
            <person name="Thomas B.C."/>
            <person name="Pan C."/>
            <person name="Northen T.R."/>
            <person name="Banfield J.F."/>
        </authorList>
    </citation>
    <scope>NUCLEOTIDE SEQUENCE [LARGE SCALE GENOMIC DNA]</scope>
    <source>
        <strain evidence="3">WS_11</strain>
    </source>
</reference>
<feature type="domain" description="Glycosyltransferase subfamily 4-like N-terminal" evidence="2">
    <location>
        <begin position="91"/>
        <end position="204"/>
    </location>
</feature>
<gene>
    <name evidence="3" type="ORF">E6K81_04815</name>
</gene>
<dbReference type="EMBL" id="VBPB01000070">
    <property type="protein sequence ID" value="TMQ73390.1"/>
    <property type="molecule type" value="Genomic_DNA"/>
</dbReference>
<dbReference type="AlphaFoldDB" id="A0A538UC14"/>
<keyword evidence="3" id="KW-0808">Transferase</keyword>
<dbReference type="Pfam" id="PF13439">
    <property type="entry name" value="Glyco_transf_4"/>
    <property type="match status" value="1"/>
</dbReference>
<feature type="compositionally biased region" description="Basic and acidic residues" evidence="1">
    <location>
        <begin position="29"/>
        <end position="39"/>
    </location>
</feature>
<accession>A0A538UC14</accession>
<evidence type="ECO:0000259" key="2">
    <source>
        <dbReference type="Pfam" id="PF13439"/>
    </source>
</evidence>
<dbReference type="SUPFAM" id="SSF53756">
    <property type="entry name" value="UDP-Glycosyltransferase/glycogen phosphorylase"/>
    <property type="match status" value="1"/>
</dbReference>
<feature type="region of interest" description="Disordered" evidence="1">
    <location>
        <begin position="1"/>
        <end position="39"/>
    </location>
</feature>
<dbReference type="Gene3D" id="3.40.50.2000">
    <property type="entry name" value="Glycogen Phosphorylase B"/>
    <property type="match status" value="2"/>
</dbReference>
<evidence type="ECO:0000256" key="1">
    <source>
        <dbReference type="SAM" id="MobiDB-lite"/>
    </source>
</evidence>